<feature type="domain" description="ABC transporter" evidence="17">
    <location>
        <begin position="131"/>
        <end position="484"/>
    </location>
</feature>
<sequence>MDEIIIEHANQGNLKDVSLRLPKNKLIAVTGVSGSGKSTLVIDVLFNECQRQYLEALGMQGIQKPGVERIQHACAAVCVNAQSGNRNPRSSVGTATNLYTDLRMLYEKLGVRECPNCHQLYKNSVCAEETIRIEDEYMTYQYCPHCHEKVQKLMHTDFSFNTREGACKDCEGMGSVWEIDLVQVLHADLSLSQGAVTFWKHRYQAYMISQYANALAYYGIKQDLKAAVAQYEEAAYRLLVYGSGDEKFLSYVKDETNRETTAIHFEGVFPYLWRKLKEHEGVPTSLEACYKRSVCPSCQGERLKEASRAITVLDKRLPDIVNLTLEEIAYWLQAVRASLTQNEHALCDVYLLDMETKLRRIQKLGLSYLTLNRSMISLSNGEAQHLHLASLLDATMSGLLYILDEPTIGLHPKDTDGIVEILKDMRDLGNTVLVIEHDAGVLQQVDYLVDIGPKAGIHGGQIVAHGSFAEVLKCKNSATAYAMQHLTRKVHAYRKPSSYIQITNACRHNLQHVDVQLPIHLLCGICGVSGSGKSTLVFDVLAKGNKQTEVNRVEGLAQFDQTICIDQQPPIRMKRSNIATFTNLANPLRKVYAKTKQAKALGFTDAYFSFNSKKGRCEHCEGMGTIKSHMLFFQDQEVICPQCHGKQFQEQVLRVTYHGYSIHEVLQLSVEEAITVFKEEKEIQKILRLLEHIGLGYVKLNQSLTTLSQGEAQRLKLARELLQTKGKHNLYLLDEPTVGLHMQDVENFIKLLQELVEEGHSILVIEHNEQLLAACDYLIELGPQGGVHGGQLIAQGSPLALLHQNESVIAPYLRRFIKD</sequence>
<dbReference type="PROSITE" id="PS50893">
    <property type="entry name" value="ABC_TRANSPORTER_2"/>
    <property type="match status" value="2"/>
</dbReference>
<dbReference type="InterPro" id="IPR003439">
    <property type="entry name" value="ABC_transporter-like_ATP-bd"/>
</dbReference>
<dbReference type="GO" id="GO:0006281">
    <property type="term" value="P:DNA repair"/>
    <property type="evidence" value="ECO:0007669"/>
    <property type="project" value="UniProtKB-KW"/>
</dbReference>
<dbReference type="Gene3D" id="1.10.8.280">
    <property type="entry name" value="ABC transporter ATPase domain-like"/>
    <property type="match status" value="1"/>
</dbReference>
<dbReference type="PROSITE" id="PS00211">
    <property type="entry name" value="ABC_TRANSPORTER_1"/>
    <property type="match status" value="1"/>
</dbReference>
<keyword evidence="10" id="KW-0067">ATP-binding</keyword>
<dbReference type="GO" id="GO:0004518">
    <property type="term" value="F:nuclease activity"/>
    <property type="evidence" value="ECO:0007669"/>
    <property type="project" value="UniProtKB-KW"/>
</dbReference>
<evidence type="ECO:0000256" key="7">
    <source>
        <dbReference type="ARBA" id="ARBA00022769"/>
    </source>
</evidence>
<accession>A0A4R3TES2</accession>
<proteinExistence type="inferred from homology"/>
<keyword evidence="7" id="KW-0228">DNA excision</keyword>
<evidence type="ECO:0000313" key="18">
    <source>
        <dbReference type="EMBL" id="TCU60541.1"/>
    </source>
</evidence>
<dbReference type="GO" id="GO:0003677">
    <property type="term" value="F:DNA binding"/>
    <property type="evidence" value="ECO:0007669"/>
    <property type="project" value="UniProtKB-KW"/>
</dbReference>
<dbReference type="Pfam" id="PF00005">
    <property type="entry name" value="ABC_tran"/>
    <property type="match status" value="1"/>
</dbReference>
<evidence type="ECO:0000256" key="6">
    <source>
        <dbReference type="ARBA" id="ARBA00022763"/>
    </source>
</evidence>
<evidence type="ECO:0000256" key="11">
    <source>
        <dbReference type="ARBA" id="ARBA00022881"/>
    </source>
</evidence>
<evidence type="ECO:0000256" key="14">
    <source>
        <dbReference type="ARBA" id="ARBA00038000"/>
    </source>
</evidence>
<dbReference type="Proteomes" id="UP000295773">
    <property type="component" value="Unassembled WGS sequence"/>
</dbReference>
<keyword evidence="13" id="KW-0234">DNA repair</keyword>
<gene>
    <name evidence="18" type="ORF">EDD61_10649</name>
</gene>
<evidence type="ECO:0000256" key="2">
    <source>
        <dbReference type="ARBA" id="ARBA00022490"/>
    </source>
</evidence>
<keyword evidence="9" id="KW-0862">Zinc</keyword>
<protein>
    <recommendedName>
        <fullName evidence="15">UvrABC system protein A</fullName>
    </recommendedName>
    <alternativeName>
        <fullName evidence="16">Excinuclease ABC subunit A</fullName>
    </alternativeName>
</protein>
<name>A0A4R3TES2_9FIRM</name>
<dbReference type="PANTHER" id="PTHR43152">
    <property type="entry name" value="UVRABC SYSTEM PROTEIN A"/>
    <property type="match status" value="1"/>
</dbReference>
<dbReference type="GO" id="GO:0008270">
    <property type="term" value="F:zinc ion binding"/>
    <property type="evidence" value="ECO:0007669"/>
    <property type="project" value="UniProtKB-KW"/>
</dbReference>
<evidence type="ECO:0000256" key="16">
    <source>
        <dbReference type="ARBA" id="ARBA00042156"/>
    </source>
</evidence>
<dbReference type="Gene3D" id="1.20.1580.10">
    <property type="entry name" value="ABC transporter ATPase like domain"/>
    <property type="match status" value="2"/>
</dbReference>
<keyword evidence="5" id="KW-0547">Nucleotide-binding</keyword>
<keyword evidence="4" id="KW-0677">Repeat</keyword>
<organism evidence="18 19">
    <name type="scientific">Longicatena caecimuris</name>
    <dbReference type="NCBI Taxonomy" id="1796635"/>
    <lineage>
        <taxon>Bacteria</taxon>
        <taxon>Bacillati</taxon>
        <taxon>Bacillota</taxon>
        <taxon>Erysipelotrichia</taxon>
        <taxon>Erysipelotrichales</taxon>
        <taxon>Erysipelotrichaceae</taxon>
        <taxon>Longicatena</taxon>
    </lineage>
</organism>
<comment type="similarity">
    <text evidence="14">Belongs to the ABC transporter superfamily. UvrA family.</text>
</comment>
<dbReference type="RefSeq" id="WP_132224336.1">
    <property type="nucleotide sequence ID" value="NZ_JANKBG010000005.1"/>
</dbReference>
<dbReference type="SUPFAM" id="SSF52540">
    <property type="entry name" value="P-loop containing nucleoside triphosphate hydrolases"/>
    <property type="match status" value="3"/>
</dbReference>
<comment type="caution">
    <text evidence="18">The sequence shown here is derived from an EMBL/GenBank/DDBJ whole genome shotgun (WGS) entry which is preliminary data.</text>
</comment>
<keyword evidence="11" id="KW-0267">Excision nuclease</keyword>
<keyword evidence="3" id="KW-0479">Metal-binding</keyword>
<dbReference type="GO" id="GO:0005524">
    <property type="term" value="F:ATP binding"/>
    <property type="evidence" value="ECO:0007669"/>
    <property type="project" value="UniProtKB-KW"/>
</dbReference>
<evidence type="ECO:0000256" key="13">
    <source>
        <dbReference type="ARBA" id="ARBA00023204"/>
    </source>
</evidence>
<feature type="domain" description="ABC transporter" evidence="17">
    <location>
        <begin position="487"/>
        <end position="814"/>
    </location>
</feature>
<dbReference type="InterPro" id="IPR041552">
    <property type="entry name" value="UvrA_DNA-bd"/>
</dbReference>
<reference evidence="18 19" key="1">
    <citation type="submission" date="2019-03" db="EMBL/GenBank/DDBJ databases">
        <title>Genomic Encyclopedia of Type Strains, Phase IV (KMG-IV): sequencing the most valuable type-strain genomes for metagenomic binning, comparative biology and taxonomic classification.</title>
        <authorList>
            <person name="Goeker M."/>
        </authorList>
    </citation>
    <scope>NUCLEOTIDE SEQUENCE [LARGE SCALE GENOMIC DNA]</scope>
    <source>
        <strain evidence="18 19">DSM 29481</strain>
    </source>
</reference>
<comment type="subcellular location">
    <subcellularLocation>
        <location evidence="1">Cytoplasm</location>
    </subcellularLocation>
</comment>
<evidence type="ECO:0000313" key="19">
    <source>
        <dbReference type="Proteomes" id="UP000295773"/>
    </source>
</evidence>
<evidence type="ECO:0000256" key="10">
    <source>
        <dbReference type="ARBA" id="ARBA00022840"/>
    </source>
</evidence>
<evidence type="ECO:0000256" key="15">
    <source>
        <dbReference type="ARBA" id="ARBA00039316"/>
    </source>
</evidence>
<dbReference type="Pfam" id="PF17755">
    <property type="entry name" value="UvrA_DNA-bind"/>
    <property type="match status" value="1"/>
</dbReference>
<keyword evidence="8" id="KW-0863">Zinc-finger</keyword>
<evidence type="ECO:0000256" key="3">
    <source>
        <dbReference type="ARBA" id="ARBA00022723"/>
    </source>
</evidence>
<evidence type="ECO:0000256" key="9">
    <source>
        <dbReference type="ARBA" id="ARBA00022833"/>
    </source>
</evidence>
<dbReference type="PANTHER" id="PTHR43152:SF3">
    <property type="entry name" value="UVRABC SYSTEM PROTEIN A"/>
    <property type="match status" value="1"/>
</dbReference>
<keyword evidence="12" id="KW-0238">DNA-binding</keyword>
<dbReference type="EMBL" id="SMBP01000006">
    <property type="protein sequence ID" value="TCU60541.1"/>
    <property type="molecule type" value="Genomic_DNA"/>
</dbReference>
<dbReference type="Gene3D" id="3.40.50.300">
    <property type="entry name" value="P-loop containing nucleotide triphosphate hydrolases"/>
    <property type="match status" value="2"/>
</dbReference>
<evidence type="ECO:0000259" key="17">
    <source>
        <dbReference type="PROSITE" id="PS50893"/>
    </source>
</evidence>
<dbReference type="InterPro" id="IPR027417">
    <property type="entry name" value="P-loop_NTPase"/>
</dbReference>
<dbReference type="InterPro" id="IPR017871">
    <property type="entry name" value="ABC_transporter-like_CS"/>
</dbReference>
<dbReference type="GO" id="GO:0005737">
    <property type="term" value="C:cytoplasm"/>
    <property type="evidence" value="ECO:0007669"/>
    <property type="project" value="UniProtKB-SubCell"/>
</dbReference>
<evidence type="ECO:0000256" key="5">
    <source>
        <dbReference type="ARBA" id="ARBA00022741"/>
    </source>
</evidence>
<keyword evidence="6" id="KW-0227">DNA damage</keyword>
<evidence type="ECO:0000256" key="1">
    <source>
        <dbReference type="ARBA" id="ARBA00004496"/>
    </source>
</evidence>
<keyword evidence="19" id="KW-1185">Reference proteome</keyword>
<dbReference type="GO" id="GO:0016887">
    <property type="term" value="F:ATP hydrolysis activity"/>
    <property type="evidence" value="ECO:0007669"/>
    <property type="project" value="InterPro"/>
</dbReference>
<evidence type="ECO:0000256" key="8">
    <source>
        <dbReference type="ARBA" id="ARBA00022771"/>
    </source>
</evidence>
<evidence type="ECO:0000256" key="12">
    <source>
        <dbReference type="ARBA" id="ARBA00023125"/>
    </source>
</evidence>
<keyword evidence="2" id="KW-0963">Cytoplasm</keyword>
<dbReference type="AlphaFoldDB" id="A0A4R3TES2"/>
<evidence type="ECO:0000256" key="4">
    <source>
        <dbReference type="ARBA" id="ARBA00022737"/>
    </source>
</evidence>